<evidence type="ECO:0000256" key="5">
    <source>
        <dbReference type="SAM" id="Phobius"/>
    </source>
</evidence>
<keyword evidence="3 5" id="KW-1133">Transmembrane helix</keyword>
<dbReference type="InterPro" id="IPR001046">
    <property type="entry name" value="NRAMP_fam"/>
</dbReference>
<feature type="transmembrane region" description="Helical" evidence="5">
    <location>
        <begin position="294"/>
        <end position="314"/>
    </location>
</feature>
<dbReference type="EMBL" id="QPEX01000019">
    <property type="protein sequence ID" value="RCS50523.1"/>
    <property type="molecule type" value="Genomic_DNA"/>
</dbReference>
<feature type="transmembrane region" description="Helical" evidence="5">
    <location>
        <begin position="498"/>
        <end position="519"/>
    </location>
</feature>
<feature type="transmembrane region" description="Helical" evidence="5">
    <location>
        <begin position="176"/>
        <end position="194"/>
    </location>
</feature>
<evidence type="ECO:0000313" key="6">
    <source>
        <dbReference type="EMBL" id="RCS50523.1"/>
    </source>
</evidence>
<protein>
    <recommendedName>
        <fullName evidence="8">Natural resistance-associated macrophage protein</fullName>
    </recommendedName>
</protein>
<sequence length="612" mass="66092">MSETTTKVETDREILEEAQANGPAATLGAWVRLSGPGWIQSAITLGGGSLSGAVFLGILGGFNLLWLQLVAIVMGVVMLSAISYVTLSTGKRPFREINSHINPVLGWGWVLATVAANMIFLMPQFALCYGVLNTNMGLVPDDLQSKVIVSIILFLAGGGMVVLNMRPGLPSKIFDVLLKGMIGVIVLCFFGVVIKLSMSDAFSWSAVFQGFIPDLSGWSQPTGQLAEIASQVEEPQRSYWTEKIIEVQRASMIGAAATAVGINMTFMMPYSMLARGWDRPFRGLARFDLCTGMAIPYILVTSCVVIASAAAFHANPGKELLSEDPAEMTESKIYDDWAKLLATRIIKEDQQAFEIPEEYLAASKTESGEINQGKLIANLVAPDTEKTGLKPFVPLQEQIAKLSPQEKTLASSLVKRKESVLADSLKPLLGEFLAKWVFGIGVLGMGFSTIVILMMINGYAFTEMANVKPNGAVHIVGCALAGLSGASWFVVWQGSAQTWLSILVSSFAIMFLPIAYVTFFMMMNSKRILGKDKPTGVSWLIWNLLMIVSVIGAIAAASVALYDKITGAGTPLPLKYTVLTVVVGYLILFIGGFFLRKPFDEKEGSEEVAEAS</sequence>
<accession>A0A368KTW7</accession>
<dbReference type="Pfam" id="PF01566">
    <property type="entry name" value="Nramp"/>
    <property type="match status" value="1"/>
</dbReference>
<keyword evidence="4 5" id="KW-0472">Membrane</keyword>
<evidence type="ECO:0000313" key="7">
    <source>
        <dbReference type="Proteomes" id="UP000253562"/>
    </source>
</evidence>
<dbReference type="AlphaFoldDB" id="A0A368KTW7"/>
<name>A0A368KTW7_9BACT</name>
<evidence type="ECO:0008006" key="8">
    <source>
        <dbReference type="Google" id="ProtNLM"/>
    </source>
</evidence>
<evidence type="ECO:0000256" key="4">
    <source>
        <dbReference type="ARBA" id="ARBA00023136"/>
    </source>
</evidence>
<dbReference type="GO" id="GO:0016020">
    <property type="term" value="C:membrane"/>
    <property type="evidence" value="ECO:0007669"/>
    <property type="project" value="UniProtKB-SubCell"/>
</dbReference>
<feature type="transmembrane region" description="Helical" evidence="5">
    <location>
        <begin position="38"/>
        <end position="59"/>
    </location>
</feature>
<reference evidence="6 7" key="1">
    <citation type="submission" date="2018-07" db="EMBL/GenBank/DDBJ databases">
        <title>Comparative genomes isolates from brazilian mangrove.</title>
        <authorList>
            <person name="De Araujo J.E."/>
            <person name="Taketani R.G."/>
            <person name="Silva M.C.P."/>
            <person name="Lourenco M.V."/>
            <person name="Oliveira V.M."/>
            <person name="Andreote F.D."/>
        </authorList>
    </citation>
    <scope>NUCLEOTIDE SEQUENCE [LARGE SCALE GENOMIC DNA]</scope>
    <source>
        <strain evidence="6 7">HEX PRIS-MGV</strain>
    </source>
</reference>
<feature type="transmembrane region" description="Helical" evidence="5">
    <location>
        <begin position="147"/>
        <end position="164"/>
    </location>
</feature>
<feature type="transmembrane region" description="Helical" evidence="5">
    <location>
        <begin position="107"/>
        <end position="127"/>
    </location>
</feature>
<dbReference type="Proteomes" id="UP000253562">
    <property type="component" value="Unassembled WGS sequence"/>
</dbReference>
<feature type="transmembrane region" description="Helical" evidence="5">
    <location>
        <begin position="540"/>
        <end position="562"/>
    </location>
</feature>
<comment type="subcellular location">
    <subcellularLocation>
        <location evidence="1">Membrane</location>
        <topology evidence="1">Multi-pass membrane protein</topology>
    </subcellularLocation>
</comment>
<evidence type="ECO:0000256" key="2">
    <source>
        <dbReference type="ARBA" id="ARBA00022692"/>
    </source>
</evidence>
<evidence type="ECO:0000256" key="3">
    <source>
        <dbReference type="ARBA" id="ARBA00022989"/>
    </source>
</evidence>
<proteinExistence type="predicted"/>
<feature type="transmembrane region" description="Helical" evidence="5">
    <location>
        <begin position="65"/>
        <end position="87"/>
    </location>
</feature>
<feature type="transmembrane region" description="Helical" evidence="5">
    <location>
        <begin position="574"/>
        <end position="595"/>
    </location>
</feature>
<comment type="caution">
    <text evidence="6">The sequence shown here is derived from an EMBL/GenBank/DDBJ whole genome shotgun (WGS) entry which is preliminary data.</text>
</comment>
<evidence type="ECO:0000256" key="1">
    <source>
        <dbReference type="ARBA" id="ARBA00004141"/>
    </source>
</evidence>
<feature type="transmembrane region" description="Helical" evidence="5">
    <location>
        <begin position="472"/>
        <end position="492"/>
    </location>
</feature>
<keyword evidence="2 5" id="KW-0812">Transmembrane</keyword>
<gene>
    <name evidence="6" type="ORF">DTL42_10425</name>
</gene>
<dbReference type="OrthoDB" id="236847at2"/>
<feature type="transmembrane region" description="Helical" evidence="5">
    <location>
        <begin position="250"/>
        <end position="273"/>
    </location>
</feature>
<feature type="transmembrane region" description="Helical" evidence="5">
    <location>
        <begin position="436"/>
        <end position="460"/>
    </location>
</feature>
<dbReference type="GO" id="GO:0046873">
    <property type="term" value="F:metal ion transmembrane transporter activity"/>
    <property type="evidence" value="ECO:0007669"/>
    <property type="project" value="InterPro"/>
</dbReference>
<organism evidence="6 7">
    <name type="scientific">Bremerella cremea</name>
    <dbReference type="NCBI Taxonomy" id="1031537"/>
    <lineage>
        <taxon>Bacteria</taxon>
        <taxon>Pseudomonadati</taxon>
        <taxon>Planctomycetota</taxon>
        <taxon>Planctomycetia</taxon>
        <taxon>Pirellulales</taxon>
        <taxon>Pirellulaceae</taxon>
        <taxon>Bremerella</taxon>
    </lineage>
</organism>